<dbReference type="EMBL" id="JANHAX010000003">
    <property type="protein sequence ID" value="MDQ2090831.1"/>
    <property type="molecule type" value="Genomic_DNA"/>
</dbReference>
<organism evidence="2 3">
    <name type="scientific">Marimonas arenosa</name>
    <dbReference type="NCBI Taxonomy" id="1795305"/>
    <lineage>
        <taxon>Bacteria</taxon>
        <taxon>Pseudomonadati</taxon>
        <taxon>Pseudomonadota</taxon>
        <taxon>Alphaproteobacteria</taxon>
        <taxon>Rhodobacterales</taxon>
        <taxon>Paracoccaceae</taxon>
        <taxon>Marimonas</taxon>
    </lineage>
</organism>
<feature type="transmembrane region" description="Helical" evidence="1">
    <location>
        <begin position="62"/>
        <end position="79"/>
    </location>
</feature>
<evidence type="ECO:0000313" key="2">
    <source>
        <dbReference type="EMBL" id="MDQ2090831.1"/>
    </source>
</evidence>
<keyword evidence="1" id="KW-0812">Transmembrane</keyword>
<protein>
    <submittedName>
        <fullName evidence="2">DUF4956 domain-containing protein</fullName>
    </submittedName>
</protein>
<dbReference type="Proteomes" id="UP001226762">
    <property type="component" value="Unassembled WGS sequence"/>
</dbReference>
<keyword evidence="1" id="KW-0472">Membrane</keyword>
<proteinExistence type="predicted"/>
<dbReference type="RefSeq" id="WP_306736099.1">
    <property type="nucleotide sequence ID" value="NZ_JANHAX010000003.1"/>
</dbReference>
<evidence type="ECO:0000256" key="1">
    <source>
        <dbReference type="SAM" id="Phobius"/>
    </source>
</evidence>
<reference evidence="2" key="2">
    <citation type="submission" date="2023-02" db="EMBL/GenBank/DDBJ databases">
        <title>'Rhodoalgimonas zhirmunskyi' gen. nov., isolated from a red alga.</title>
        <authorList>
            <person name="Nedashkovskaya O.I."/>
            <person name="Otstavnykh N.Y."/>
            <person name="Bystritskaya E.P."/>
            <person name="Balabanova L.A."/>
            <person name="Isaeva M.P."/>
        </authorList>
    </citation>
    <scope>NUCLEOTIDE SEQUENCE</scope>
    <source>
        <strain evidence="2">KCTC 52189</strain>
    </source>
</reference>
<dbReference type="AlphaFoldDB" id="A0AAE4B6V6"/>
<dbReference type="InterPro" id="IPR032531">
    <property type="entry name" value="DUF4956"/>
</dbReference>
<evidence type="ECO:0000313" key="3">
    <source>
        <dbReference type="Proteomes" id="UP001226762"/>
    </source>
</evidence>
<gene>
    <name evidence="2" type="ORF">NO357_13050</name>
</gene>
<keyword evidence="1" id="KW-1133">Transmembrane helix</keyword>
<feature type="transmembrane region" description="Helical" evidence="1">
    <location>
        <begin position="91"/>
        <end position="124"/>
    </location>
</feature>
<comment type="caution">
    <text evidence="2">The sequence shown here is derived from an EMBL/GenBank/DDBJ whole genome shotgun (WGS) entry which is preliminary data.</text>
</comment>
<feature type="transmembrane region" description="Helical" evidence="1">
    <location>
        <begin position="12"/>
        <end position="31"/>
    </location>
</feature>
<sequence>MFEYLAPVAELIARFMIDVAAMSILIFGLFYRRYRDRELATTASMFNIFAFAVLTILSSVEFSVAAGFGLFAILALFSLRSEQIEKIEIAYFFGAIAIAVICSVVGTSLLMVFLITAFVLLAAWVLDHPSMLKSAHGAKLTLDAIDPEILSDSEKTRRMLSDRLGVDVMTFQIVELNYVNDMARINVFYRS</sequence>
<feature type="transmembrane region" description="Helical" evidence="1">
    <location>
        <begin position="38"/>
        <end position="56"/>
    </location>
</feature>
<dbReference type="Pfam" id="PF16316">
    <property type="entry name" value="DUF4956"/>
    <property type="match status" value="1"/>
</dbReference>
<accession>A0AAE4B6V6</accession>
<reference evidence="2" key="1">
    <citation type="submission" date="2022-07" db="EMBL/GenBank/DDBJ databases">
        <authorList>
            <person name="Otstavnykh N."/>
            <person name="Isaeva M."/>
            <person name="Bystritskaya E."/>
        </authorList>
    </citation>
    <scope>NUCLEOTIDE SEQUENCE</scope>
    <source>
        <strain evidence="2">KCTC 52189</strain>
    </source>
</reference>
<keyword evidence="3" id="KW-1185">Reference proteome</keyword>
<name>A0AAE4B6V6_9RHOB</name>